<dbReference type="AlphaFoldDB" id="A0A286UFX1"/>
<feature type="domain" description="Pentatricopeptide repeat-containing protein-mitochondrial" evidence="7">
    <location>
        <begin position="290"/>
        <end position="421"/>
    </location>
</feature>
<keyword evidence="2" id="KW-0677">Repeat</keyword>
<comment type="caution">
    <text evidence="8">The sequence shown here is derived from an EMBL/GenBank/DDBJ whole genome shotgun (WGS) entry which is preliminary data.</text>
</comment>
<dbReference type="InterPro" id="IPR002885">
    <property type="entry name" value="PPR_rpt"/>
</dbReference>
<feature type="region of interest" description="Disordered" evidence="6">
    <location>
        <begin position="33"/>
        <end position="63"/>
    </location>
</feature>
<dbReference type="PANTHER" id="PTHR47936">
    <property type="entry name" value="PPR_LONG DOMAIN-CONTAINING PROTEIN"/>
    <property type="match status" value="1"/>
</dbReference>
<dbReference type="InterPro" id="IPR011990">
    <property type="entry name" value="TPR-like_helical_dom_sf"/>
</dbReference>
<feature type="compositionally biased region" description="Low complexity" evidence="6">
    <location>
        <begin position="36"/>
        <end position="46"/>
    </location>
</feature>
<feature type="repeat" description="PPR" evidence="5">
    <location>
        <begin position="430"/>
        <end position="464"/>
    </location>
</feature>
<reference evidence="8 9" key="1">
    <citation type="journal article" date="2017" name="Mol. Ecol.">
        <title>Comparative and population genomic landscape of Phellinus noxius: A hypervariable fungus causing root rot in trees.</title>
        <authorList>
            <person name="Chung C.L."/>
            <person name="Lee T.J."/>
            <person name="Akiba M."/>
            <person name="Lee H.H."/>
            <person name="Kuo T.H."/>
            <person name="Liu D."/>
            <person name="Ke H.M."/>
            <person name="Yokoi T."/>
            <person name="Roa M.B."/>
            <person name="Lu M.J."/>
            <person name="Chang Y.Y."/>
            <person name="Ann P.J."/>
            <person name="Tsai J.N."/>
            <person name="Chen C.Y."/>
            <person name="Tzean S.S."/>
            <person name="Ota Y."/>
            <person name="Hattori T."/>
            <person name="Sahashi N."/>
            <person name="Liou R.F."/>
            <person name="Kikuchi T."/>
            <person name="Tsai I.J."/>
        </authorList>
    </citation>
    <scope>NUCLEOTIDE SEQUENCE [LARGE SCALE GENOMIC DNA]</scope>
    <source>
        <strain evidence="8 9">FFPRI411160</strain>
    </source>
</reference>
<dbReference type="PANTHER" id="PTHR47936:SF1">
    <property type="entry name" value="PENTATRICOPEPTIDE REPEAT-CONTAINING PROTEIN GUN1, CHLOROPLASTIC"/>
    <property type="match status" value="1"/>
</dbReference>
<dbReference type="InParanoid" id="A0A286UFX1"/>
<comment type="function">
    <text evidence="3">Regulates mitochondrial small subunit maturation by controlling 15S rRNA 5'-end processing. Localizes to the 5' precursor of the 15S rRNA in a position that is subsequently occupied by mS47 in the mature yeast mtSSU. Uses structure and sequence-specific RNA recognition, binding to a single-stranded region of the precursor and specifically recognizing bases -6 to -1. The exchange of Ccm1 for mS47 is coupled to the irreversible removal of precursor rRNA that is accompanied by conformational changes of the mitoribosomal proteins uS5m and mS26. These conformational changes signal completion of 5'-end rRNA processing through protection of the mature 5'-end of the 15S rRNA and stabilization of mS47. The removal of the 5' precursor together with the dissociation of Ccm1 may be catalyzed by the 5'-3' exoribonuclease Pet127. Involved in the specific removal of group I introns in mitochondrial encoded transcripts.</text>
</comment>
<evidence type="ECO:0000256" key="4">
    <source>
        <dbReference type="ARBA" id="ARBA00044511"/>
    </source>
</evidence>
<evidence type="ECO:0000259" key="7">
    <source>
        <dbReference type="Pfam" id="PF23276"/>
    </source>
</evidence>
<evidence type="ECO:0000256" key="2">
    <source>
        <dbReference type="ARBA" id="ARBA00022737"/>
    </source>
</evidence>
<accession>A0A286UFX1</accession>
<evidence type="ECO:0000313" key="9">
    <source>
        <dbReference type="Proteomes" id="UP000217199"/>
    </source>
</evidence>
<evidence type="ECO:0000256" key="1">
    <source>
        <dbReference type="ARBA" id="ARBA00006192"/>
    </source>
</evidence>
<organism evidence="8 9">
    <name type="scientific">Pyrrhoderma noxium</name>
    <dbReference type="NCBI Taxonomy" id="2282107"/>
    <lineage>
        <taxon>Eukaryota</taxon>
        <taxon>Fungi</taxon>
        <taxon>Dikarya</taxon>
        <taxon>Basidiomycota</taxon>
        <taxon>Agaricomycotina</taxon>
        <taxon>Agaricomycetes</taxon>
        <taxon>Hymenochaetales</taxon>
        <taxon>Hymenochaetaceae</taxon>
        <taxon>Pyrrhoderma</taxon>
    </lineage>
</organism>
<dbReference type="OrthoDB" id="185373at2759"/>
<dbReference type="EMBL" id="NBII01000005">
    <property type="protein sequence ID" value="PAV18532.1"/>
    <property type="molecule type" value="Genomic_DNA"/>
</dbReference>
<dbReference type="NCBIfam" id="TIGR00756">
    <property type="entry name" value="PPR"/>
    <property type="match status" value="3"/>
</dbReference>
<dbReference type="Proteomes" id="UP000217199">
    <property type="component" value="Unassembled WGS sequence"/>
</dbReference>
<comment type="similarity">
    <text evidence="1">Belongs to the CCM1 family.</text>
</comment>
<evidence type="ECO:0000313" key="8">
    <source>
        <dbReference type="EMBL" id="PAV18532.1"/>
    </source>
</evidence>
<protein>
    <recommendedName>
        <fullName evidence="7">Pentatricopeptide repeat-containing protein-mitochondrial domain-containing protein</fullName>
    </recommendedName>
</protein>
<feature type="repeat" description="PPR" evidence="5">
    <location>
        <begin position="324"/>
        <end position="358"/>
    </location>
</feature>
<feature type="repeat" description="PPR" evidence="5">
    <location>
        <begin position="115"/>
        <end position="149"/>
    </location>
</feature>
<dbReference type="PROSITE" id="PS51375">
    <property type="entry name" value="PPR"/>
    <property type="match status" value="4"/>
</dbReference>
<sequence length="566" mass="63613">MFASSSKHALSQCFRASKPTKLAEALSSAPATFLQNNSRRSNSTSSHAQRGDDQSTFRAGPLRNENSWKYDRQMFKRGSSTSEYNLTLRRLASGRKTAEVLEKAAEMKNLGIQPDSLTYSTILQALAGEGMYDAMWAVIREMQAIGIPPSVSHFNYLLSCTNNIANFYDVLNEMKKLNITPDERSFDTMIKFFVNGDNVELALCKISELPQNGLDSNVRGVQMLIEALIQRFEARLALDVASAYEETAVRRLDNEIWVKLLGACSERLYSDGVIRCWDKVVDKLRIIPNEGLCQEVLHTAARHGLPALASSVLQQLEASGVKLQEYHFAPLIDAFARNGSLKEAFKVLELMRSSGVTATLNTALSVKKAVERDPDLIDAAYNLVEELQKEGETIDVIAVNILISACVFRKDIQRAVGIYKAMPSLGVQPDVETFESLLHCCERSNHIELAERLFSEIQSSNLKPSVKVFEWMILTAIEQDNYEDAFFYLEELKAAGFKPPYITYERIIRKCYSLKDTRYKLALDEMKQMGYRPLAVLQNFLDTDGKEWSVPAQSTRMPGRGKTTLP</sequence>
<comment type="subunit">
    <text evidence="4">Binds to mitochondrial small subunit 15S rRNA.</text>
</comment>
<feature type="repeat" description="PPR" evidence="5">
    <location>
        <begin position="395"/>
        <end position="429"/>
    </location>
</feature>
<evidence type="ECO:0000256" key="6">
    <source>
        <dbReference type="SAM" id="MobiDB-lite"/>
    </source>
</evidence>
<dbReference type="Pfam" id="PF13812">
    <property type="entry name" value="PPR_3"/>
    <property type="match status" value="2"/>
</dbReference>
<name>A0A286UFX1_9AGAM</name>
<dbReference type="STRING" id="2282107.A0A286UFX1"/>
<evidence type="ECO:0000256" key="5">
    <source>
        <dbReference type="PROSITE-ProRule" id="PRU00708"/>
    </source>
</evidence>
<gene>
    <name evidence="8" type="ORF">PNOK_0537400</name>
</gene>
<dbReference type="InterPro" id="IPR057027">
    <property type="entry name" value="TPR_mt"/>
</dbReference>
<proteinExistence type="inferred from homology"/>
<evidence type="ECO:0000256" key="3">
    <source>
        <dbReference type="ARBA" id="ARBA00044493"/>
    </source>
</evidence>
<keyword evidence="9" id="KW-1185">Reference proteome</keyword>
<dbReference type="Pfam" id="PF23276">
    <property type="entry name" value="TPR_24"/>
    <property type="match status" value="1"/>
</dbReference>
<dbReference type="Gene3D" id="1.25.40.10">
    <property type="entry name" value="Tetratricopeptide repeat domain"/>
    <property type="match status" value="4"/>
</dbReference>